<gene>
    <name evidence="4" type="ORF">GGX14DRAFT_597355</name>
</gene>
<protein>
    <submittedName>
        <fullName evidence="4">Uncharacterized protein</fullName>
    </submittedName>
</protein>
<feature type="chain" id="PRO_5041899821" evidence="3">
    <location>
        <begin position="18"/>
        <end position="455"/>
    </location>
</feature>
<feature type="signal peptide" evidence="3">
    <location>
        <begin position="1"/>
        <end position="17"/>
    </location>
</feature>
<dbReference type="AlphaFoldDB" id="A0AAD6VMN0"/>
<comment type="caution">
    <text evidence="4">The sequence shown here is derived from an EMBL/GenBank/DDBJ whole genome shotgun (WGS) entry which is preliminary data.</text>
</comment>
<evidence type="ECO:0000313" key="4">
    <source>
        <dbReference type="EMBL" id="KAJ7217687.1"/>
    </source>
</evidence>
<feature type="region of interest" description="Disordered" evidence="1">
    <location>
        <begin position="292"/>
        <end position="428"/>
    </location>
</feature>
<accession>A0AAD6VMN0</accession>
<proteinExistence type="predicted"/>
<keyword evidence="5" id="KW-1185">Reference proteome</keyword>
<evidence type="ECO:0000313" key="5">
    <source>
        <dbReference type="Proteomes" id="UP001219525"/>
    </source>
</evidence>
<evidence type="ECO:0000256" key="2">
    <source>
        <dbReference type="SAM" id="Phobius"/>
    </source>
</evidence>
<keyword evidence="2" id="KW-1133">Transmembrane helix</keyword>
<dbReference type="EMBL" id="JARJCW010000013">
    <property type="protein sequence ID" value="KAJ7217687.1"/>
    <property type="molecule type" value="Genomic_DNA"/>
</dbReference>
<keyword evidence="2" id="KW-0472">Membrane</keyword>
<name>A0AAD6VMN0_9AGAR</name>
<feature type="transmembrane region" description="Helical" evidence="2">
    <location>
        <begin position="86"/>
        <end position="112"/>
    </location>
</feature>
<feature type="compositionally biased region" description="Pro residues" evidence="1">
    <location>
        <begin position="310"/>
        <end position="328"/>
    </location>
</feature>
<feature type="transmembrane region" description="Helical" evidence="2">
    <location>
        <begin position="132"/>
        <end position="157"/>
    </location>
</feature>
<evidence type="ECO:0000256" key="1">
    <source>
        <dbReference type="SAM" id="MobiDB-lite"/>
    </source>
</evidence>
<evidence type="ECO:0000256" key="3">
    <source>
        <dbReference type="SAM" id="SignalP"/>
    </source>
</evidence>
<feature type="compositionally biased region" description="Low complexity" evidence="1">
    <location>
        <begin position="382"/>
        <end position="397"/>
    </location>
</feature>
<feature type="transmembrane region" description="Helical" evidence="2">
    <location>
        <begin position="52"/>
        <end position="74"/>
    </location>
</feature>
<keyword evidence="3" id="KW-0732">Signal</keyword>
<feature type="compositionally biased region" description="Polar residues" evidence="1">
    <location>
        <begin position="347"/>
        <end position="356"/>
    </location>
</feature>
<dbReference type="Proteomes" id="UP001219525">
    <property type="component" value="Unassembled WGS sequence"/>
</dbReference>
<reference evidence="4" key="1">
    <citation type="submission" date="2023-03" db="EMBL/GenBank/DDBJ databases">
        <title>Massive genome expansion in bonnet fungi (Mycena s.s.) driven by repeated elements and novel gene families across ecological guilds.</title>
        <authorList>
            <consortium name="Lawrence Berkeley National Laboratory"/>
            <person name="Harder C.B."/>
            <person name="Miyauchi S."/>
            <person name="Viragh M."/>
            <person name="Kuo A."/>
            <person name="Thoen E."/>
            <person name="Andreopoulos B."/>
            <person name="Lu D."/>
            <person name="Skrede I."/>
            <person name="Drula E."/>
            <person name="Henrissat B."/>
            <person name="Morin E."/>
            <person name="Kohler A."/>
            <person name="Barry K."/>
            <person name="LaButti K."/>
            <person name="Morin E."/>
            <person name="Salamov A."/>
            <person name="Lipzen A."/>
            <person name="Mereny Z."/>
            <person name="Hegedus B."/>
            <person name="Baldrian P."/>
            <person name="Stursova M."/>
            <person name="Weitz H."/>
            <person name="Taylor A."/>
            <person name="Grigoriev I.V."/>
            <person name="Nagy L.G."/>
            <person name="Martin F."/>
            <person name="Kauserud H."/>
        </authorList>
    </citation>
    <scope>NUCLEOTIDE SEQUENCE</scope>
    <source>
        <strain evidence="4">9144</strain>
    </source>
</reference>
<keyword evidence="2" id="KW-0812">Transmembrane</keyword>
<sequence>MLLLTLLLYLLSTLYWAYSVAEVADRLRSFIDLPFNTLNTIPIPEQDAVTEWLPLANAFILMNSVISDGVVVWRARVICLPRLRKYLWPAIIFFLLAALVVWLTIGFRIAAFVKSPIASLPSDNFLARGIDVLQTTALSLSIVSNLSATAVVGATAWQHRRIFRAAFTVAEGEKTATKKADQVLSLVVETGVVYSLSTITLLVTSLIQLPYGNLGDLYGPIHVQIAGAYPSTVLLLNTNRSLNESSFSDSETSSVTLSYSSSDGLGPSRTQSITSGPGYFPWIRALGATRTQPKIEPQRVHGRTISGPFKFPPPPAPPPAPSRAPTPAPAFTLGDLQKHRRARSHTRTLSQASDGPTISGPEIFPPSRAATPIQSNTLFPLRASTSSPPPARSMSTANQKHKRAKSQPRQAGSDSEKRPGRGRAYTIGGSKVAAPSAFVEGIRVNSSRFSDDSFV</sequence>
<organism evidence="4 5">
    <name type="scientific">Mycena pura</name>
    <dbReference type="NCBI Taxonomy" id="153505"/>
    <lineage>
        <taxon>Eukaryota</taxon>
        <taxon>Fungi</taxon>
        <taxon>Dikarya</taxon>
        <taxon>Basidiomycota</taxon>
        <taxon>Agaricomycotina</taxon>
        <taxon>Agaricomycetes</taxon>
        <taxon>Agaricomycetidae</taxon>
        <taxon>Agaricales</taxon>
        <taxon>Marasmiineae</taxon>
        <taxon>Mycenaceae</taxon>
        <taxon>Mycena</taxon>
    </lineage>
</organism>